<accession>A0AAD6CJ88</accession>
<feature type="compositionally biased region" description="Basic and acidic residues" evidence="1">
    <location>
        <begin position="53"/>
        <end position="65"/>
    </location>
</feature>
<sequence>MTVTRSNFKSDVLKTEDADQKPSQSIAESAGLVDNELFVPLAGPLPVTIPTADETHKATTREAPKSIKIVQRRKRKAPAPKPGPESSPEIKKKVMVGKPGLPETDDPDFIKTKPDAVTTMGFPLPKINHGGTRPSRVPRHLYPPLPITEEMMDDAHAIETLLQDLLVVREALDWDCRRLGRRLWLVKRKAALEEQREDAHRLKLWEHGDEPLLEFIKRLEEENMKLDEQEFR</sequence>
<protein>
    <submittedName>
        <fullName evidence="2">Uncharacterized protein</fullName>
    </submittedName>
</protein>
<name>A0AAD6CJ88_9EURO</name>
<gene>
    <name evidence="2" type="ORF">N7458_000872</name>
</gene>
<comment type="caution">
    <text evidence="2">The sequence shown here is derived from an EMBL/GenBank/DDBJ whole genome shotgun (WGS) entry which is preliminary data.</text>
</comment>
<dbReference type="GeneID" id="81594509"/>
<dbReference type="AlphaFoldDB" id="A0AAD6CJ88"/>
<organism evidence="2 3">
    <name type="scientific">Penicillium daleae</name>
    <dbReference type="NCBI Taxonomy" id="63821"/>
    <lineage>
        <taxon>Eukaryota</taxon>
        <taxon>Fungi</taxon>
        <taxon>Dikarya</taxon>
        <taxon>Ascomycota</taxon>
        <taxon>Pezizomycotina</taxon>
        <taxon>Eurotiomycetes</taxon>
        <taxon>Eurotiomycetidae</taxon>
        <taxon>Eurotiales</taxon>
        <taxon>Aspergillaceae</taxon>
        <taxon>Penicillium</taxon>
    </lineage>
</organism>
<proteinExistence type="predicted"/>
<dbReference type="Proteomes" id="UP001213681">
    <property type="component" value="Unassembled WGS sequence"/>
</dbReference>
<feature type="region of interest" description="Disordered" evidence="1">
    <location>
        <begin position="1"/>
        <end position="27"/>
    </location>
</feature>
<reference evidence="2" key="2">
    <citation type="journal article" date="2023" name="IMA Fungus">
        <title>Comparative genomic study of the Penicillium genus elucidates a diverse pangenome and 15 lateral gene transfer events.</title>
        <authorList>
            <person name="Petersen C."/>
            <person name="Sorensen T."/>
            <person name="Nielsen M.R."/>
            <person name="Sondergaard T.E."/>
            <person name="Sorensen J.L."/>
            <person name="Fitzpatrick D.A."/>
            <person name="Frisvad J.C."/>
            <person name="Nielsen K.L."/>
        </authorList>
    </citation>
    <scope>NUCLEOTIDE SEQUENCE</scope>
    <source>
        <strain evidence="2">IBT 16125</strain>
    </source>
</reference>
<dbReference type="RefSeq" id="XP_056772033.1">
    <property type="nucleotide sequence ID" value="XM_056904266.1"/>
</dbReference>
<evidence type="ECO:0000256" key="1">
    <source>
        <dbReference type="SAM" id="MobiDB-lite"/>
    </source>
</evidence>
<feature type="region of interest" description="Disordered" evidence="1">
    <location>
        <begin position="43"/>
        <end position="91"/>
    </location>
</feature>
<dbReference type="EMBL" id="JAPVEA010000001">
    <property type="protein sequence ID" value="KAJ5465186.1"/>
    <property type="molecule type" value="Genomic_DNA"/>
</dbReference>
<evidence type="ECO:0000313" key="3">
    <source>
        <dbReference type="Proteomes" id="UP001213681"/>
    </source>
</evidence>
<keyword evidence="3" id="KW-1185">Reference proteome</keyword>
<feature type="compositionally biased region" description="Basic and acidic residues" evidence="1">
    <location>
        <begin position="11"/>
        <end position="20"/>
    </location>
</feature>
<reference evidence="2" key="1">
    <citation type="submission" date="2022-12" db="EMBL/GenBank/DDBJ databases">
        <authorList>
            <person name="Petersen C."/>
        </authorList>
    </citation>
    <scope>NUCLEOTIDE SEQUENCE</scope>
    <source>
        <strain evidence="2">IBT 16125</strain>
    </source>
</reference>
<evidence type="ECO:0000313" key="2">
    <source>
        <dbReference type="EMBL" id="KAJ5465186.1"/>
    </source>
</evidence>